<dbReference type="EMBL" id="JYDL01000742">
    <property type="protein sequence ID" value="KRX12139.1"/>
    <property type="molecule type" value="Genomic_DNA"/>
</dbReference>
<reference evidence="1 2" key="1">
    <citation type="submission" date="2015-01" db="EMBL/GenBank/DDBJ databases">
        <title>Evolution of Trichinella species and genotypes.</title>
        <authorList>
            <person name="Korhonen P.K."/>
            <person name="Edoardo P."/>
            <person name="Giuseppe L.R."/>
            <person name="Gasser R.B."/>
        </authorList>
    </citation>
    <scope>NUCLEOTIDE SEQUENCE [LARGE SCALE GENOMIC DNA]</scope>
    <source>
        <strain evidence="1">ISS37</strain>
    </source>
</reference>
<proteinExistence type="predicted"/>
<feature type="non-terminal residue" evidence="1">
    <location>
        <position position="88"/>
    </location>
</feature>
<accession>A0A0V0RCD1</accession>
<evidence type="ECO:0000313" key="2">
    <source>
        <dbReference type="Proteomes" id="UP000054630"/>
    </source>
</evidence>
<dbReference type="AlphaFoldDB" id="A0A0V0RCD1"/>
<sequence length="88" mass="10250">MKLPYYVFDTLSHEKDFSSIVFACSLNCSQLSNIFLFLDGKFFIVSVFIGHSNEYLVISPKVMRYASYIIHILVYNVSECHLHCQFLN</sequence>
<evidence type="ECO:0000313" key="1">
    <source>
        <dbReference type="EMBL" id="KRX12139.1"/>
    </source>
</evidence>
<dbReference type="Proteomes" id="UP000054630">
    <property type="component" value="Unassembled WGS sequence"/>
</dbReference>
<keyword evidence="2" id="KW-1185">Reference proteome</keyword>
<comment type="caution">
    <text evidence="1">The sequence shown here is derived from an EMBL/GenBank/DDBJ whole genome shotgun (WGS) entry which is preliminary data.</text>
</comment>
<protein>
    <submittedName>
        <fullName evidence="1">Uncharacterized protein</fullName>
    </submittedName>
</protein>
<organism evidence="1 2">
    <name type="scientific">Trichinella nelsoni</name>
    <dbReference type="NCBI Taxonomy" id="6336"/>
    <lineage>
        <taxon>Eukaryota</taxon>
        <taxon>Metazoa</taxon>
        <taxon>Ecdysozoa</taxon>
        <taxon>Nematoda</taxon>
        <taxon>Enoplea</taxon>
        <taxon>Dorylaimia</taxon>
        <taxon>Trichinellida</taxon>
        <taxon>Trichinellidae</taxon>
        <taxon>Trichinella</taxon>
    </lineage>
</organism>
<name>A0A0V0RCD1_9BILA</name>
<gene>
    <name evidence="1" type="ORF">T07_5194</name>
</gene>